<reference evidence="1" key="1">
    <citation type="submission" date="2020-03" db="EMBL/GenBank/DDBJ databases">
        <title>The deep terrestrial virosphere.</title>
        <authorList>
            <person name="Holmfeldt K."/>
            <person name="Nilsson E."/>
            <person name="Simone D."/>
            <person name="Lopez-Fernandez M."/>
            <person name="Wu X."/>
            <person name="de Brujin I."/>
            <person name="Lundin D."/>
            <person name="Andersson A."/>
            <person name="Bertilsson S."/>
            <person name="Dopson M."/>
        </authorList>
    </citation>
    <scope>NUCLEOTIDE SEQUENCE</scope>
    <source>
        <strain evidence="1">TM448A00093</strain>
    </source>
</reference>
<sequence>MAREPLYDELYCDGYVTFKSALTRGTDEDKVVKISASKTIALCSDGDNFDGVVRVIAASDKAASVQERGYATLPGTGITFGYKPLLARTDGGVKLNDSPAVGDKYYEVVEVNATDSTVSIKLG</sequence>
<accession>A0A6H1ZAB8</accession>
<proteinExistence type="predicted"/>
<gene>
    <name evidence="1" type="ORF">TM448A00093_0047</name>
</gene>
<name>A0A6H1ZAB8_9ZZZZ</name>
<evidence type="ECO:0000313" key="1">
    <source>
        <dbReference type="EMBL" id="QJA44317.1"/>
    </source>
</evidence>
<protein>
    <submittedName>
        <fullName evidence="1">Uncharacterized protein</fullName>
    </submittedName>
</protein>
<dbReference type="EMBL" id="MT143975">
    <property type="protein sequence ID" value="QJA44317.1"/>
    <property type="molecule type" value="Genomic_DNA"/>
</dbReference>
<dbReference type="AlphaFoldDB" id="A0A6H1ZAB8"/>
<organism evidence="1">
    <name type="scientific">viral metagenome</name>
    <dbReference type="NCBI Taxonomy" id="1070528"/>
    <lineage>
        <taxon>unclassified sequences</taxon>
        <taxon>metagenomes</taxon>
        <taxon>organismal metagenomes</taxon>
    </lineage>
</organism>